<comment type="caution">
    <text evidence="1">The sequence shown here is derived from an EMBL/GenBank/DDBJ whole genome shotgun (WGS) entry which is preliminary data.</text>
</comment>
<evidence type="ECO:0000313" key="2">
    <source>
        <dbReference type="Proteomes" id="UP001449225"/>
    </source>
</evidence>
<reference evidence="1 2" key="1">
    <citation type="submission" date="2024-03" db="EMBL/GenBank/DDBJ databases">
        <title>Community enrichment and isolation of bacterial strains for fucoidan degradation.</title>
        <authorList>
            <person name="Sichert A."/>
        </authorList>
    </citation>
    <scope>NUCLEOTIDE SEQUENCE [LARGE SCALE GENOMIC DNA]</scope>
    <source>
        <strain evidence="1 2">AS76</strain>
    </source>
</reference>
<evidence type="ECO:0000313" key="1">
    <source>
        <dbReference type="EMBL" id="MEM5535926.1"/>
    </source>
</evidence>
<organism evidence="1 2">
    <name type="scientific">Neptuniibacter pectenicola</name>
    <dbReference type="NCBI Taxonomy" id="1806669"/>
    <lineage>
        <taxon>Bacteria</taxon>
        <taxon>Pseudomonadati</taxon>
        <taxon>Pseudomonadota</taxon>
        <taxon>Gammaproteobacteria</taxon>
        <taxon>Oceanospirillales</taxon>
        <taxon>Oceanospirillaceae</taxon>
        <taxon>Neptuniibacter</taxon>
    </lineage>
</organism>
<protein>
    <submittedName>
        <fullName evidence="1">Uncharacterized protein</fullName>
    </submittedName>
</protein>
<name>A0ABU9TQC8_9GAMM</name>
<accession>A0ABU9TQC8</accession>
<keyword evidence="2" id="KW-1185">Reference proteome</keyword>
<proteinExistence type="predicted"/>
<gene>
    <name evidence="1" type="ORF">WNY58_05930</name>
</gene>
<sequence length="224" mass="25786">MIIPVLQQLNTRDEWMAFCRRETPYCFVGTPECLVDFQFTFLIITLLPKNTLSQDAVKYSIGSRTSIEPVWQLIKGCKWNLNAIILGLEEMDFSSNVRDNSLLKAHTDLSVRKYFSRERCITTPTRLGLLDPLMAIPDIWDAMALNQLISNQQFSDLRSELDQTAEAGSEPTLSEIKLILLNPLEQCVGQLHDGRLHIFRGKQPFISLIPQLRWPKPRLKQKTR</sequence>
<dbReference type="RefSeq" id="WP_342854001.1">
    <property type="nucleotide sequence ID" value="NZ_JBBMRA010000004.1"/>
</dbReference>
<dbReference type="EMBL" id="JBBMRA010000004">
    <property type="protein sequence ID" value="MEM5535926.1"/>
    <property type="molecule type" value="Genomic_DNA"/>
</dbReference>
<dbReference type="Proteomes" id="UP001449225">
    <property type="component" value="Unassembled WGS sequence"/>
</dbReference>